<evidence type="ECO:0000259" key="7">
    <source>
        <dbReference type="Pfam" id="PF03016"/>
    </source>
</evidence>
<evidence type="ECO:0000313" key="9">
    <source>
        <dbReference type="Proteomes" id="UP000019116"/>
    </source>
</evidence>
<comment type="similarity">
    <text evidence="2">Belongs to the glycosyltransferase 47 family.</text>
</comment>
<organism evidence="8">
    <name type="scientific">Triticum aestivum</name>
    <name type="common">Wheat</name>
    <dbReference type="NCBI Taxonomy" id="4565"/>
    <lineage>
        <taxon>Eukaryota</taxon>
        <taxon>Viridiplantae</taxon>
        <taxon>Streptophyta</taxon>
        <taxon>Embryophyta</taxon>
        <taxon>Tracheophyta</taxon>
        <taxon>Spermatophyta</taxon>
        <taxon>Magnoliopsida</taxon>
        <taxon>Liliopsida</taxon>
        <taxon>Poales</taxon>
        <taxon>Poaceae</taxon>
        <taxon>BOP clade</taxon>
        <taxon>Pooideae</taxon>
        <taxon>Triticodae</taxon>
        <taxon>Triticeae</taxon>
        <taxon>Triticinae</taxon>
        <taxon>Triticum</taxon>
    </lineage>
</organism>
<protein>
    <recommendedName>
        <fullName evidence="7">Exostosin GT47 domain-containing protein</fullName>
    </recommendedName>
</protein>
<feature type="signal peptide" evidence="6">
    <location>
        <begin position="1"/>
        <end position="23"/>
    </location>
</feature>
<dbReference type="OrthoDB" id="1924787at2759"/>
<dbReference type="Gramene" id="TraesCS7D02G140900.1">
    <property type="protein sequence ID" value="TraesCS7D02G140900.1"/>
    <property type="gene ID" value="TraesCS7D02G140900"/>
</dbReference>
<proteinExistence type="inferred from homology"/>
<feature type="domain" description="Exostosin GT47" evidence="7">
    <location>
        <begin position="96"/>
        <end position="398"/>
    </location>
</feature>
<dbReference type="AlphaFoldDB" id="A0A3B6TKQ1"/>
<comment type="subcellular location">
    <subcellularLocation>
        <location evidence="1">Golgi apparatus membrane</location>
        <topology evidence="1">Single-pass type II membrane protein</topology>
    </subcellularLocation>
</comment>
<evidence type="ECO:0000256" key="4">
    <source>
        <dbReference type="ARBA" id="ARBA00022968"/>
    </source>
</evidence>
<evidence type="ECO:0000256" key="1">
    <source>
        <dbReference type="ARBA" id="ARBA00004323"/>
    </source>
</evidence>
<name>A0A3B6TKQ1_WHEAT</name>
<evidence type="ECO:0000256" key="2">
    <source>
        <dbReference type="ARBA" id="ARBA00010271"/>
    </source>
</evidence>
<dbReference type="STRING" id="4565.A0A3B6TKQ1"/>
<dbReference type="RefSeq" id="XP_044444194.1">
    <property type="nucleotide sequence ID" value="XM_044588259.1"/>
</dbReference>
<dbReference type="Gramene" id="TraesCS7D03G0315900.1">
    <property type="protein sequence ID" value="TraesCS7D03G0315900.1.CDS"/>
    <property type="gene ID" value="TraesCS7D03G0315900"/>
</dbReference>
<keyword evidence="3" id="KW-0808">Transferase</keyword>
<dbReference type="GO" id="GO:0016757">
    <property type="term" value="F:glycosyltransferase activity"/>
    <property type="evidence" value="ECO:0007669"/>
    <property type="project" value="UniProtKB-KW"/>
</dbReference>
<evidence type="ECO:0000256" key="5">
    <source>
        <dbReference type="ARBA" id="ARBA00023034"/>
    </source>
</evidence>
<dbReference type="Proteomes" id="UP000019116">
    <property type="component" value="Chromosome 7D"/>
</dbReference>
<dbReference type="OMA" id="KFRTHDP"/>
<gene>
    <name evidence="8" type="primary">LOC123170400</name>
</gene>
<keyword evidence="9" id="KW-1185">Reference proteome</keyword>
<evidence type="ECO:0000256" key="6">
    <source>
        <dbReference type="SAM" id="SignalP"/>
    </source>
</evidence>
<keyword evidence="4" id="KW-0812">Transmembrane</keyword>
<keyword evidence="3" id="KW-0328">Glycosyltransferase</keyword>
<keyword evidence="5" id="KW-0333">Golgi apparatus</keyword>
<feature type="chain" id="PRO_5043181456" description="Exostosin GT47 domain-containing protein" evidence="6">
    <location>
        <begin position="24"/>
        <end position="449"/>
    </location>
</feature>
<dbReference type="PANTHER" id="PTHR11062:SF337">
    <property type="entry name" value="OS04G0109900 PROTEIN"/>
    <property type="match status" value="1"/>
</dbReference>
<dbReference type="GO" id="GO:0000139">
    <property type="term" value="C:Golgi membrane"/>
    <property type="evidence" value="ECO:0007669"/>
    <property type="project" value="UniProtKB-SubCell"/>
</dbReference>
<dbReference type="EnsemblPlants" id="TraesCS7D02G140900.1">
    <property type="protein sequence ID" value="TraesCS7D02G140900.1"/>
    <property type="gene ID" value="TraesCS7D02G140900"/>
</dbReference>
<keyword evidence="4" id="KW-0735">Signal-anchor</keyword>
<dbReference type="GeneID" id="123170400"/>
<accession>A0A3B6TKQ1</accession>
<evidence type="ECO:0000256" key="3">
    <source>
        <dbReference type="ARBA" id="ARBA00022676"/>
    </source>
</evidence>
<dbReference type="Gramene" id="TraesJAG7D03G04301030.1">
    <property type="protein sequence ID" value="TraesJAG7D03G04301030.1"/>
    <property type="gene ID" value="TraesJAG7D03G04301030"/>
</dbReference>
<dbReference type="KEGG" id="taes:123170400"/>
<dbReference type="InterPro" id="IPR040911">
    <property type="entry name" value="Exostosin_GT47"/>
</dbReference>
<dbReference type="InterPro" id="IPR004263">
    <property type="entry name" value="Exostosin"/>
</dbReference>
<dbReference type="Gramene" id="TraesSTA7D03G04311630.1">
    <property type="protein sequence ID" value="TraesSTA7D03G04311630.1"/>
    <property type="gene ID" value="TraesSTA7D03G04311630"/>
</dbReference>
<dbReference type="Pfam" id="PF03016">
    <property type="entry name" value="Exostosin_GT47"/>
    <property type="match status" value="1"/>
</dbReference>
<dbReference type="Gramene" id="TraesNOR7D03G04366670.1">
    <property type="protein sequence ID" value="TraesNOR7D03G04366670.1"/>
    <property type="gene ID" value="TraesNOR7D03G04366670"/>
</dbReference>
<reference evidence="8" key="2">
    <citation type="submission" date="2018-10" db="UniProtKB">
        <authorList>
            <consortium name="EnsemblPlants"/>
        </authorList>
    </citation>
    <scope>IDENTIFICATION</scope>
</reference>
<keyword evidence="6" id="KW-0732">Signal</keyword>
<reference evidence="8" key="1">
    <citation type="submission" date="2018-08" db="EMBL/GenBank/DDBJ databases">
        <authorList>
            <person name="Rossello M."/>
        </authorList>
    </citation>
    <scope>NUCLEOTIDE SEQUENCE [LARGE SCALE GENOMIC DNA]</scope>
    <source>
        <strain evidence="8">cv. Chinese Spring</strain>
    </source>
</reference>
<sequence length="449" mass="50321">MAAAAARLLAVALSAAILVVVGGRGVFPVSSGAERPSVERELDAARAAIRRAVRRHGNNASSAPGAWFRGDDVEYALLSRVYRNPAAFHRSYVEMERRFKVYVYEEGEPPLLHLGLCKDIYTIEGRFIEQLELLAPPAAGVRTWDAGRAHAFFLPFSVVQMVELAYRPLSYDRAPLLSLVGDYVRVVASRHPFWNRSAGADHFMLSCHDWAPDVSKGDPELYANGIRALCNANTSEGFRPGKDVSIPEINLYTGDTPRQLLGPSPGLSARPYLAFFAGGRHGHIRELLLRHWKGRDPATFPVYEYDIPSATGNSSRHNRRGRDRQSDYFAYMHRSRFCLCPSGHEVASPRVVEAIHAGCIPVLVTDGYAPPFADVLRWESFSVSVPVADIPRLKEVLEGIPTAEVERLRDGVRLVKRHFTLRQPPERLDMFHMILHSVWLRRLNFRLGH</sequence>
<evidence type="ECO:0000313" key="8">
    <source>
        <dbReference type="EnsemblPlants" id="TraesCS7D02G140900.1"/>
    </source>
</evidence>
<dbReference type="PANTHER" id="PTHR11062">
    <property type="entry name" value="EXOSTOSIN HEPARAN SULFATE GLYCOSYLTRANSFERASE -RELATED"/>
    <property type="match status" value="1"/>
</dbReference>